<keyword evidence="4" id="KW-0675">Receptor</keyword>
<organism evidence="4 5">
    <name type="scientific">Granulicella mallensis (strain ATCC BAA-1857 / DSM 23137 / MP5ACTX8)</name>
    <dbReference type="NCBI Taxonomy" id="682795"/>
    <lineage>
        <taxon>Bacteria</taxon>
        <taxon>Pseudomonadati</taxon>
        <taxon>Acidobacteriota</taxon>
        <taxon>Terriglobia</taxon>
        <taxon>Terriglobales</taxon>
        <taxon>Acidobacteriaceae</taxon>
        <taxon>Granulicella</taxon>
    </lineage>
</organism>
<gene>
    <name evidence="4" type="ordered locus">AciX8_4869</name>
</gene>
<sequence length="1224" mass="128385">MKKIFALLVVLMASLTIAYGQVTSTNGGSIEGTITDPSGAAIPGAQISVRNVDTGSVKEAKTDGSGYYAVGPLLPGSYKVTVSMSGFETLAINTSIRIGTATTGTYKLTVGKSTETVEVSAGGVQVNTDQPGVSDVLTSQQISSLPINGRNFLDVAQIEPGVILQSGGSFDPTKAGYSALSIGGIAGRTTRILLDGQDITDETVGTTIFNVSQGSIGEFQLNRSTQDVSGEVTSTGQVLVATKSGTNGFHGELFYNFQDSRAGFATEFGTQTPFQRNQFGGSLGGPIFKDKLFFFGNAERIKQDASQAAGVSSIFPQYQNLNIPFSYRETYSTIRLDYNGPFGGHYFARVNYNVNSVAGNFGEQFETYANRDNTPGIAGGADFQLGHFTHSFRGSYEKFHNLISDTSTSSPLDLIPGIALQNVAGTSPLLATGPNVDAPQGTFQTDAQARYDGSWTKGAHTIRFGYSINHILGGGFANFFGLGPRLRENSATLFTGPVDGDPTAPGCGNVVGAAACPSDPLNGYHASTIAIGNNLGFFTENPGFGLIGGGTHDWREGAYVADGWKVTPNFTLSAGLRWSVDTDRANQDVAPIPCSALDPAVYNPAGGPNQAPCSGSTSLLGQFGPQFAPSVHQPYANFGPQIGFAYAPGNHKTVIRAGFGIFYDGDVFNNTTNARTSLLAKGPFFAQADGQSFCSGQYANADGSITSGATVNGTTLNISQICALPVGQAAPYVLALSQSFQSIAAKNPQGTNSGFIGETLSASGIYGAPYRTPYSEQWNLGAQHELFKGAVLSVDYIHNSTLKVGQLLDVNHLGAARYFNPTAAQNAIAATLAPDPANNYAGYPMCPQGYTSAAINCAIANGATIDDFAGKGLDGAKEFLGANSPASNGKTVATGAAFPGQNPLLGSGSFILPVGRSGYDALQVVFRQQSSHPIRGIERSNLQVSYNLSRILSTSNNTTGDQFFNNLSFDNDHPTAYMGRSELDRKHQVSFGGSFLLKYGPEVGIIGHFYSALPQTLTLDNTASAVGNIYRSDLTGDGTTGDLAPGTMPGDYMHRIKPSNLSHYINNFNSTVAGSLTPAGKVLVGSGLLTQAQLIALGGTVQPLVNSIQNGVAPGNADYRQVDLTFAYPIRLGHYVHTLGDAVTLEPKVAFYNIANFSNFGDTSGNPSAATFQGNLGSPGPGSVNGPTFNNGQDVQNAYRVSRQSGTFDQGAPRTIEFQLQLSF</sequence>
<feature type="chain" id="PRO_5003513178" evidence="2">
    <location>
        <begin position="19"/>
        <end position="1224"/>
    </location>
</feature>
<dbReference type="KEGG" id="gma:AciX8_4869"/>
<feature type="domain" description="TonB-dependent transporter Oar-like beta-barrel" evidence="3">
    <location>
        <begin position="241"/>
        <end position="316"/>
    </location>
</feature>
<feature type="signal peptide" evidence="2">
    <location>
        <begin position="1"/>
        <end position="18"/>
    </location>
</feature>
<proteinExistence type="predicted"/>
<dbReference type="OrthoDB" id="97893at2"/>
<dbReference type="Proteomes" id="UP000007113">
    <property type="component" value="Chromosome"/>
</dbReference>
<evidence type="ECO:0000256" key="2">
    <source>
        <dbReference type="SAM" id="SignalP"/>
    </source>
</evidence>
<dbReference type="InterPro" id="IPR008969">
    <property type="entry name" value="CarboxyPept-like_regulatory"/>
</dbReference>
<keyword evidence="2" id="KW-0732">Signal</keyword>
<keyword evidence="5" id="KW-1185">Reference proteome</keyword>
<dbReference type="SUPFAM" id="SSF56935">
    <property type="entry name" value="Porins"/>
    <property type="match status" value="1"/>
</dbReference>
<dbReference type="Gene3D" id="2.60.40.1120">
    <property type="entry name" value="Carboxypeptidase-like, regulatory domain"/>
    <property type="match status" value="1"/>
</dbReference>
<dbReference type="SUPFAM" id="SSF49464">
    <property type="entry name" value="Carboxypeptidase regulatory domain-like"/>
    <property type="match status" value="1"/>
</dbReference>
<dbReference type="HOGENOM" id="CLU_269339_0_0_0"/>
<protein>
    <submittedName>
        <fullName evidence="4">TonB-dependent receptor plug</fullName>
    </submittedName>
</protein>
<feature type="region of interest" description="Disordered" evidence="1">
    <location>
        <begin position="1171"/>
        <end position="1192"/>
    </location>
</feature>
<name>G8NZL8_GRAMM</name>
<dbReference type="Pfam" id="PF13620">
    <property type="entry name" value="CarboxypepD_reg"/>
    <property type="match status" value="1"/>
</dbReference>
<dbReference type="eggNOG" id="COG4771">
    <property type="taxonomic scope" value="Bacteria"/>
</dbReference>
<dbReference type="EMBL" id="CP003130">
    <property type="protein sequence ID" value="AEU39138.1"/>
    <property type="molecule type" value="Genomic_DNA"/>
</dbReference>
<feature type="domain" description="TonB-dependent transporter Oar-like beta-barrel" evidence="3">
    <location>
        <begin position="327"/>
        <end position="1009"/>
    </location>
</feature>
<dbReference type="InterPro" id="IPR057601">
    <property type="entry name" value="Oar-like_b-barrel"/>
</dbReference>
<accession>G8NZL8</accession>
<dbReference type="RefSeq" id="WP_014268009.1">
    <property type="nucleotide sequence ID" value="NC_016631.1"/>
</dbReference>
<evidence type="ECO:0000313" key="5">
    <source>
        <dbReference type="Proteomes" id="UP000007113"/>
    </source>
</evidence>
<evidence type="ECO:0000259" key="3">
    <source>
        <dbReference type="Pfam" id="PF25183"/>
    </source>
</evidence>
<evidence type="ECO:0000313" key="4">
    <source>
        <dbReference type="EMBL" id="AEU39138.1"/>
    </source>
</evidence>
<dbReference type="AlphaFoldDB" id="G8NZL8"/>
<reference evidence="4 5" key="1">
    <citation type="submission" date="2011-11" db="EMBL/GenBank/DDBJ databases">
        <title>Complete sequence of Granulicella mallensis MP5ACTX8.</title>
        <authorList>
            <consortium name="US DOE Joint Genome Institute"/>
            <person name="Lucas S."/>
            <person name="Copeland A."/>
            <person name="Lapidus A."/>
            <person name="Cheng J.-F."/>
            <person name="Goodwin L."/>
            <person name="Pitluck S."/>
            <person name="Peters L."/>
            <person name="Lu M."/>
            <person name="Detter J.C."/>
            <person name="Han C."/>
            <person name="Tapia R."/>
            <person name="Land M."/>
            <person name="Hauser L."/>
            <person name="Kyrpides N."/>
            <person name="Ivanova N."/>
            <person name="Mikhailova N."/>
            <person name="Pagani I."/>
            <person name="Rawat S."/>
            <person name="Mannisto M."/>
            <person name="Haggblom M."/>
            <person name="Woyke T."/>
        </authorList>
    </citation>
    <scope>NUCLEOTIDE SEQUENCE [LARGE SCALE GENOMIC DNA]</scope>
    <source>
        <strain evidence="5">ATCC BAA-1857 / DSM 23137 / MP5ACTX8</strain>
    </source>
</reference>
<evidence type="ECO:0000256" key="1">
    <source>
        <dbReference type="SAM" id="MobiDB-lite"/>
    </source>
</evidence>
<dbReference type="STRING" id="682795.AciX8_4869"/>
<dbReference type="Pfam" id="PF25183">
    <property type="entry name" value="OMP_b-brl_4"/>
    <property type="match status" value="2"/>
</dbReference>